<keyword evidence="3" id="KW-1185">Reference proteome</keyword>
<evidence type="ECO:0000313" key="1">
    <source>
        <dbReference type="EMBL" id="PNR39425.1"/>
    </source>
</evidence>
<sequence>MHLSSEKLDASSNREMMFRQLPWDQMKTKLHSFNPQRFLASRFT</sequence>
<dbReference type="Proteomes" id="UP000006727">
    <property type="component" value="Chromosome 15"/>
</dbReference>
<dbReference type="EnsemblPlants" id="Pp3c15_13450V3.1">
    <property type="protein sequence ID" value="Pp3c15_13450V3.1"/>
    <property type="gene ID" value="Pp3c15_13450"/>
</dbReference>
<evidence type="ECO:0000313" key="2">
    <source>
        <dbReference type="EnsemblPlants" id="Pp3c15_13450V3.1"/>
    </source>
</evidence>
<proteinExistence type="predicted"/>
<reference evidence="1 3" key="2">
    <citation type="journal article" date="2018" name="Plant J.">
        <title>The Physcomitrella patens chromosome-scale assembly reveals moss genome structure and evolution.</title>
        <authorList>
            <person name="Lang D."/>
            <person name="Ullrich K.K."/>
            <person name="Murat F."/>
            <person name="Fuchs J."/>
            <person name="Jenkins J."/>
            <person name="Haas F.B."/>
            <person name="Piednoel M."/>
            <person name="Gundlach H."/>
            <person name="Van Bel M."/>
            <person name="Meyberg R."/>
            <person name="Vives C."/>
            <person name="Morata J."/>
            <person name="Symeonidi A."/>
            <person name="Hiss M."/>
            <person name="Muchero W."/>
            <person name="Kamisugi Y."/>
            <person name="Saleh O."/>
            <person name="Blanc G."/>
            <person name="Decker E.L."/>
            <person name="van Gessel N."/>
            <person name="Grimwood J."/>
            <person name="Hayes R.D."/>
            <person name="Graham S.W."/>
            <person name="Gunter L.E."/>
            <person name="McDaniel S.F."/>
            <person name="Hoernstein S.N.W."/>
            <person name="Larsson A."/>
            <person name="Li F.W."/>
            <person name="Perroud P.F."/>
            <person name="Phillips J."/>
            <person name="Ranjan P."/>
            <person name="Rokshar D.S."/>
            <person name="Rothfels C.J."/>
            <person name="Schneider L."/>
            <person name="Shu S."/>
            <person name="Stevenson D.W."/>
            <person name="Thummler F."/>
            <person name="Tillich M."/>
            <person name="Villarreal Aguilar J.C."/>
            <person name="Widiez T."/>
            <person name="Wong G.K."/>
            <person name="Wymore A."/>
            <person name="Zhang Y."/>
            <person name="Zimmer A.D."/>
            <person name="Quatrano R.S."/>
            <person name="Mayer K.F.X."/>
            <person name="Goodstein D."/>
            <person name="Casacuberta J.M."/>
            <person name="Vandepoele K."/>
            <person name="Reski R."/>
            <person name="Cuming A.C."/>
            <person name="Tuskan G.A."/>
            <person name="Maumus F."/>
            <person name="Salse J."/>
            <person name="Schmutz J."/>
            <person name="Rensing S.A."/>
        </authorList>
    </citation>
    <scope>NUCLEOTIDE SEQUENCE [LARGE SCALE GENOMIC DNA]</scope>
    <source>
        <strain evidence="2 3">cv. Gransden 2004</strain>
    </source>
</reference>
<evidence type="ECO:0000313" key="3">
    <source>
        <dbReference type="Proteomes" id="UP000006727"/>
    </source>
</evidence>
<organism evidence="1">
    <name type="scientific">Physcomitrium patens</name>
    <name type="common">Spreading-leaved earth moss</name>
    <name type="synonym">Physcomitrella patens</name>
    <dbReference type="NCBI Taxonomy" id="3218"/>
    <lineage>
        <taxon>Eukaryota</taxon>
        <taxon>Viridiplantae</taxon>
        <taxon>Streptophyta</taxon>
        <taxon>Embryophyta</taxon>
        <taxon>Bryophyta</taxon>
        <taxon>Bryophytina</taxon>
        <taxon>Bryopsida</taxon>
        <taxon>Funariidae</taxon>
        <taxon>Funariales</taxon>
        <taxon>Funariaceae</taxon>
        <taxon>Physcomitrium</taxon>
    </lineage>
</organism>
<accession>A0A2K1JD16</accession>
<name>A0A2K1JD16_PHYPA</name>
<dbReference type="InParanoid" id="A0A2K1JD16"/>
<dbReference type="EMBL" id="ABEU02000015">
    <property type="protein sequence ID" value="PNR39425.1"/>
    <property type="molecule type" value="Genomic_DNA"/>
</dbReference>
<reference evidence="2" key="3">
    <citation type="submission" date="2020-12" db="UniProtKB">
        <authorList>
            <consortium name="EnsemblPlants"/>
        </authorList>
    </citation>
    <scope>IDENTIFICATION</scope>
</reference>
<dbReference type="Gramene" id="Pp3c15_13450V3.1">
    <property type="protein sequence ID" value="Pp3c15_13450V3.1"/>
    <property type="gene ID" value="Pp3c15_13450"/>
</dbReference>
<dbReference type="AlphaFoldDB" id="A0A2K1JD16"/>
<reference evidence="1 3" key="1">
    <citation type="journal article" date="2008" name="Science">
        <title>The Physcomitrella genome reveals evolutionary insights into the conquest of land by plants.</title>
        <authorList>
            <person name="Rensing S."/>
            <person name="Lang D."/>
            <person name="Zimmer A."/>
            <person name="Terry A."/>
            <person name="Salamov A."/>
            <person name="Shapiro H."/>
            <person name="Nishiyama T."/>
            <person name="Perroud P.-F."/>
            <person name="Lindquist E."/>
            <person name="Kamisugi Y."/>
            <person name="Tanahashi T."/>
            <person name="Sakakibara K."/>
            <person name="Fujita T."/>
            <person name="Oishi K."/>
            <person name="Shin-I T."/>
            <person name="Kuroki Y."/>
            <person name="Toyoda A."/>
            <person name="Suzuki Y."/>
            <person name="Hashimoto A."/>
            <person name="Yamaguchi K."/>
            <person name="Sugano A."/>
            <person name="Kohara Y."/>
            <person name="Fujiyama A."/>
            <person name="Anterola A."/>
            <person name="Aoki S."/>
            <person name="Ashton N."/>
            <person name="Barbazuk W.B."/>
            <person name="Barker E."/>
            <person name="Bennetzen J."/>
            <person name="Bezanilla M."/>
            <person name="Blankenship R."/>
            <person name="Cho S.H."/>
            <person name="Dutcher S."/>
            <person name="Estelle M."/>
            <person name="Fawcett J.A."/>
            <person name="Gundlach H."/>
            <person name="Hanada K."/>
            <person name="Heyl A."/>
            <person name="Hicks K.A."/>
            <person name="Hugh J."/>
            <person name="Lohr M."/>
            <person name="Mayer K."/>
            <person name="Melkozernov A."/>
            <person name="Murata T."/>
            <person name="Nelson D."/>
            <person name="Pils B."/>
            <person name="Prigge M."/>
            <person name="Reiss B."/>
            <person name="Renner T."/>
            <person name="Rombauts S."/>
            <person name="Rushton P."/>
            <person name="Sanderfoot A."/>
            <person name="Schween G."/>
            <person name="Shiu S.-H."/>
            <person name="Stueber K."/>
            <person name="Theodoulou F.L."/>
            <person name="Tu H."/>
            <person name="Van de Peer Y."/>
            <person name="Verrier P.J."/>
            <person name="Waters E."/>
            <person name="Wood A."/>
            <person name="Yang L."/>
            <person name="Cove D."/>
            <person name="Cuming A."/>
            <person name="Hasebe M."/>
            <person name="Lucas S."/>
            <person name="Mishler D.B."/>
            <person name="Reski R."/>
            <person name="Grigoriev I."/>
            <person name="Quatrano R.S."/>
            <person name="Boore J.L."/>
        </authorList>
    </citation>
    <scope>NUCLEOTIDE SEQUENCE [LARGE SCALE GENOMIC DNA]</scope>
    <source>
        <strain evidence="2 3">cv. Gransden 2004</strain>
    </source>
</reference>
<gene>
    <name evidence="1" type="ORF">PHYPA_019703</name>
</gene>
<protein>
    <submittedName>
        <fullName evidence="1 2">Uncharacterized protein</fullName>
    </submittedName>
</protein>